<evidence type="ECO:0000313" key="2">
    <source>
        <dbReference type="Proteomes" id="UP001497700"/>
    </source>
</evidence>
<evidence type="ECO:0000313" key="1">
    <source>
        <dbReference type="EMBL" id="KAI4860685.1"/>
    </source>
</evidence>
<keyword evidence="2" id="KW-1185">Reference proteome</keyword>
<dbReference type="Proteomes" id="UP001497700">
    <property type="component" value="Unassembled WGS sequence"/>
</dbReference>
<gene>
    <name evidence="1" type="ORF">F4820DRAFT_436116</name>
</gene>
<comment type="caution">
    <text evidence="1">The sequence shown here is derived from an EMBL/GenBank/DDBJ whole genome shotgun (WGS) entry which is preliminary data.</text>
</comment>
<accession>A0ACB9YNR7</accession>
<protein>
    <submittedName>
        <fullName evidence="1">Uncharacterized protein</fullName>
    </submittedName>
</protein>
<proteinExistence type="predicted"/>
<organism evidence="1 2">
    <name type="scientific">Hypoxylon rubiginosum</name>
    <dbReference type="NCBI Taxonomy" id="110542"/>
    <lineage>
        <taxon>Eukaryota</taxon>
        <taxon>Fungi</taxon>
        <taxon>Dikarya</taxon>
        <taxon>Ascomycota</taxon>
        <taxon>Pezizomycotina</taxon>
        <taxon>Sordariomycetes</taxon>
        <taxon>Xylariomycetidae</taxon>
        <taxon>Xylariales</taxon>
        <taxon>Hypoxylaceae</taxon>
        <taxon>Hypoxylon</taxon>
    </lineage>
</organism>
<dbReference type="EMBL" id="MU393577">
    <property type="protein sequence ID" value="KAI4860685.1"/>
    <property type="molecule type" value="Genomic_DNA"/>
</dbReference>
<sequence>MSSSIGQLSFSSFLKDTQAALDALVALEKLSITVGLVEQIDDLLDIARCFDDLATTERRNPSVPLKFYSANDLILLQKVVASTEDVLRECHPLVWRIRDSVDEIVIERQQDAYITTEGPLENQALFDEIHLDLRLRTETLKALFKAISLLDSQHVTYEDRHSLEARSRTSTQLHYQIGVVEKELGPGGRHDTYDVQTAVAAARAVTVSIPAFPNKHFVISRPVRDYFTGRKAQLCVLDAAFNDPTQATQQRFVIYGLSGSGKTELAFKYAERARNKFWGVFFVDGSSRKNASSSYADIATLGGAEPNEKAGKNWLMICAYPWLLIIDNVDEEEVDVDQLLPPGAKGCILITTRNPRLTVYGNAGTSSLELLVMEPDEAEVLLTQAAEEPRPLTKLLADSAFSICQALGYLPLALVQAAKAILTDICKWPEYLTFWDRQMKRIRRTKYASNRSRSRSRDWERADNDDNSFNVFSTYEVLYESLELSPKQKCKDAVELLHVFSFFHFQNIRLDVLISAAINTLKEKEQRGKDEELEKELHGKLATPPRKPWLMFLRELRYFVNTKFAMPAPLPNVLRNRDGLNLRELEVEVKDRLRYALSVLVERSLVTRQDRATNRYTMHRLVHKWVRERPEMSTSHQALWCQVSLTTLASSIRRPPHDDTHARRELLPHINHASECQSVLEETLEENVKRDRPIFLVKKRYGRLQADQDVRFSRVYAETGHLKIALELQERALEYVSGRLGSDHPIAIQLSLLASMTLWEMSKMGKATQRLREAHQLCISTWGEDHPLTLDVANLLGSALHMKGLWGDATDLHTTNVERMTKLYGSNHEKTLKSMRNLGRLQHRHMNFDESTRLHQIAWVGLRKVLGPTHLETLTSLEDLSTSYLRYEEETPDPDLERHLVEGHENQVFVWEERKKQLGEEHPYTLLASIHLARVKSAMEHHEEAEAIIRSGLLVIERNLGEDHIGVVMARSLLAEVLSGMGRFEEAESIFYSLIDKALYTQTTDEEGDHPDRISNLYRLCKCLEKQGKIEEEIKICEEFIEGLTAINGNGNGPKHKMMSIMKKRRTCLMEKIQKDRGRAETGEETLIDV</sequence>
<name>A0ACB9YNR7_9PEZI</name>
<reference evidence="1 2" key="1">
    <citation type="journal article" date="2022" name="New Phytol.">
        <title>Ecological generalism drives hyperdiversity of secondary metabolite gene clusters in xylarialean endophytes.</title>
        <authorList>
            <person name="Franco M.E.E."/>
            <person name="Wisecaver J.H."/>
            <person name="Arnold A.E."/>
            <person name="Ju Y.M."/>
            <person name="Slot J.C."/>
            <person name="Ahrendt S."/>
            <person name="Moore L.P."/>
            <person name="Eastman K.E."/>
            <person name="Scott K."/>
            <person name="Konkel Z."/>
            <person name="Mondo S.J."/>
            <person name="Kuo A."/>
            <person name="Hayes R.D."/>
            <person name="Haridas S."/>
            <person name="Andreopoulos B."/>
            <person name="Riley R."/>
            <person name="LaButti K."/>
            <person name="Pangilinan J."/>
            <person name="Lipzen A."/>
            <person name="Amirebrahimi M."/>
            <person name="Yan J."/>
            <person name="Adam C."/>
            <person name="Keymanesh K."/>
            <person name="Ng V."/>
            <person name="Louie K."/>
            <person name="Northen T."/>
            <person name="Drula E."/>
            <person name="Henrissat B."/>
            <person name="Hsieh H.M."/>
            <person name="Youens-Clark K."/>
            <person name="Lutzoni F."/>
            <person name="Miadlikowska J."/>
            <person name="Eastwood D.C."/>
            <person name="Hamelin R.C."/>
            <person name="Grigoriev I.V."/>
            <person name="U'Ren J.M."/>
        </authorList>
    </citation>
    <scope>NUCLEOTIDE SEQUENCE [LARGE SCALE GENOMIC DNA]</scope>
    <source>
        <strain evidence="1 2">CBS 119005</strain>
    </source>
</reference>